<comment type="caution">
    <text evidence="8">The sequence shown here is derived from an EMBL/GenBank/DDBJ whole genome shotgun (WGS) entry which is preliminary data.</text>
</comment>
<keyword evidence="9" id="KW-1185">Reference proteome</keyword>
<evidence type="ECO:0000313" key="9">
    <source>
        <dbReference type="Proteomes" id="UP000256779"/>
    </source>
</evidence>
<dbReference type="InterPro" id="IPR036291">
    <property type="entry name" value="NAD(P)-bd_dom_sf"/>
</dbReference>
<comment type="pathway">
    <text evidence="1 6">Carbohydrate biosynthesis; dTDP-L-rhamnose biosynthesis.</text>
</comment>
<dbReference type="Pfam" id="PF04321">
    <property type="entry name" value="RmlD_sub_bind"/>
    <property type="match status" value="1"/>
</dbReference>
<dbReference type="SUPFAM" id="SSF51735">
    <property type="entry name" value="NAD(P)-binding Rossmann-fold domains"/>
    <property type="match status" value="1"/>
</dbReference>
<evidence type="ECO:0000313" key="8">
    <source>
        <dbReference type="EMBL" id="REE05894.1"/>
    </source>
</evidence>
<keyword evidence="6" id="KW-0560">Oxidoreductase</keyword>
<dbReference type="OrthoDB" id="9803892at2"/>
<evidence type="ECO:0000256" key="5">
    <source>
        <dbReference type="ARBA" id="ARBA00048200"/>
    </source>
</evidence>
<dbReference type="Gene3D" id="3.90.25.10">
    <property type="entry name" value="UDP-galactose 4-epimerase, domain 1"/>
    <property type="match status" value="1"/>
</dbReference>
<dbReference type="EC" id="1.1.1.133" evidence="3 6"/>
<sequence>MNILVTGAGGQLGSELQALAKTEANLTFHFTDYPEVDITNADSLGELFKATAFAYCINCAAYTAVDKAEEEKEKCDAINVTGSQNLADLCKAHDVVLVHISTDFVFNGVTHLPLQENDLTSPLSHYGLSKLNGENAIRDTWEKHFIFRTSWLYSSYGANFVKTMIRLGETKDELSIIADQVGTPTYARDLAEVIVAVIKTKNTAYGLYHYSNEGVASWYDFAAAVFEYKSLSVVAKPIPTEEYPTPAKRPHFSVMDKTKFKKTFGIAIPHWRTSLKKCLEML</sequence>
<dbReference type="UniPathway" id="UPA00124"/>
<dbReference type="Proteomes" id="UP000256779">
    <property type="component" value="Unassembled WGS sequence"/>
</dbReference>
<dbReference type="InterPro" id="IPR005913">
    <property type="entry name" value="dTDP_dehydrorham_reduct"/>
</dbReference>
<protein>
    <recommendedName>
        <fullName evidence="4 6">dTDP-4-dehydrorhamnose reductase</fullName>
        <ecNumber evidence="3 6">1.1.1.133</ecNumber>
    </recommendedName>
</protein>
<organism evidence="8 9">
    <name type="scientific">Marinoscillum furvescens DSM 4134</name>
    <dbReference type="NCBI Taxonomy" id="1122208"/>
    <lineage>
        <taxon>Bacteria</taxon>
        <taxon>Pseudomonadati</taxon>
        <taxon>Bacteroidota</taxon>
        <taxon>Cytophagia</taxon>
        <taxon>Cytophagales</taxon>
        <taxon>Reichenbachiellaceae</taxon>
        <taxon>Marinoscillum</taxon>
    </lineage>
</organism>
<comment type="catalytic activity">
    <reaction evidence="5">
        <text>dTDP-beta-L-rhamnose + NADP(+) = dTDP-4-dehydro-beta-L-rhamnose + NADPH + H(+)</text>
        <dbReference type="Rhea" id="RHEA:21796"/>
        <dbReference type="ChEBI" id="CHEBI:15378"/>
        <dbReference type="ChEBI" id="CHEBI:57510"/>
        <dbReference type="ChEBI" id="CHEBI:57783"/>
        <dbReference type="ChEBI" id="CHEBI:58349"/>
        <dbReference type="ChEBI" id="CHEBI:62830"/>
        <dbReference type="EC" id="1.1.1.133"/>
    </reaction>
</comment>
<dbReference type="RefSeq" id="WP_115866388.1">
    <property type="nucleotide sequence ID" value="NZ_QREG01000001.1"/>
</dbReference>
<evidence type="ECO:0000259" key="7">
    <source>
        <dbReference type="Pfam" id="PF04321"/>
    </source>
</evidence>
<dbReference type="NCBIfam" id="TIGR01214">
    <property type="entry name" value="rmlD"/>
    <property type="match status" value="1"/>
</dbReference>
<dbReference type="PANTHER" id="PTHR10491">
    <property type="entry name" value="DTDP-4-DEHYDRORHAMNOSE REDUCTASE"/>
    <property type="match status" value="1"/>
</dbReference>
<comment type="similarity">
    <text evidence="2 6">Belongs to the dTDP-4-dehydrorhamnose reductase family.</text>
</comment>
<dbReference type="GO" id="GO:0008831">
    <property type="term" value="F:dTDP-4-dehydrorhamnose reductase activity"/>
    <property type="evidence" value="ECO:0007669"/>
    <property type="project" value="UniProtKB-EC"/>
</dbReference>
<evidence type="ECO:0000256" key="6">
    <source>
        <dbReference type="RuleBase" id="RU364082"/>
    </source>
</evidence>
<dbReference type="GO" id="GO:0005829">
    <property type="term" value="C:cytosol"/>
    <property type="evidence" value="ECO:0007669"/>
    <property type="project" value="TreeGrafter"/>
</dbReference>
<evidence type="ECO:0000256" key="2">
    <source>
        <dbReference type="ARBA" id="ARBA00010944"/>
    </source>
</evidence>
<feature type="domain" description="RmlD-like substrate binding" evidence="7">
    <location>
        <begin position="1"/>
        <end position="280"/>
    </location>
</feature>
<dbReference type="CDD" id="cd05254">
    <property type="entry name" value="dTDP_HR_like_SDR_e"/>
    <property type="match status" value="1"/>
</dbReference>
<dbReference type="PANTHER" id="PTHR10491:SF4">
    <property type="entry name" value="METHIONINE ADENOSYLTRANSFERASE 2 SUBUNIT BETA"/>
    <property type="match status" value="1"/>
</dbReference>
<dbReference type="EMBL" id="QREG01000001">
    <property type="protein sequence ID" value="REE05894.1"/>
    <property type="molecule type" value="Genomic_DNA"/>
</dbReference>
<accession>A0A3D9LHB6</accession>
<dbReference type="InterPro" id="IPR029903">
    <property type="entry name" value="RmlD-like-bd"/>
</dbReference>
<comment type="function">
    <text evidence="6">Catalyzes the reduction of dTDP-6-deoxy-L-lyxo-4-hexulose to yield dTDP-L-rhamnose.</text>
</comment>
<dbReference type="AlphaFoldDB" id="A0A3D9LHB6"/>
<name>A0A3D9LHB6_MARFU</name>
<evidence type="ECO:0000256" key="1">
    <source>
        <dbReference type="ARBA" id="ARBA00004781"/>
    </source>
</evidence>
<evidence type="ECO:0000256" key="4">
    <source>
        <dbReference type="ARBA" id="ARBA00017099"/>
    </source>
</evidence>
<proteinExistence type="inferred from homology"/>
<dbReference type="GO" id="GO:0019305">
    <property type="term" value="P:dTDP-rhamnose biosynthetic process"/>
    <property type="evidence" value="ECO:0007669"/>
    <property type="project" value="UniProtKB-UniPathway"/>
</dbReference>
<keyword evidence="6" id="KW-0521">NADP</keyword>
<evidence type="ECO:0000256" key="3">
    <source>
        <dbReference type="ARBA" id="ARBA00012929"/>
    </source>
</evidence>
<reference evidence="8 9" key="1">
    <citation type="submission" date="2018-07" db="EMBL/GenBank/DDBJ databases">
        <title>Genomic Encyclopedia of Type Strains, Phase IV (KMG-IV): sequencing the most valuable type-strain genomes for metagenomic binning, comparative biology and taxonomic classification.</title>
        <authorList>
            <person name="Goeker M."/>
        </authorList>
    </citation>
    <scope>NUCLEOTIDE SEQUENCE [LARGE SCALE GENOMIC DNA]</scope>
    <source>
        <strain evidence="8 9">DSM 4134</strain>
    </source>
</reference>
<gene>
    <name evidence="8" type="ORF">C7460_101413</name>
</gene>
<dbReference type="Gene3D" id="3.40.50.720">
    <property type="entry name" value="NAD(P)-binding Rossmann-like Domain"/>
    <property type="match status" value="1"/>
</dbReference>